<feature type="compositionally biased region" description="Low complexity" evidence="1">
    <location>
        <begin position="119"/>
        <end position="128"/>
    </location>
</feature>
<name>A0AAJ0EAB1_9PEZI</name>
<dbReference type="Proteomes" id="UP001243989">
    <property type="component" value="Unassembled WGS sequence"/>
</dbReference>
<gene>
    <name evidence="2" type="ORF">BDP81DRAFT_441306</name>
</gene>
<evidence type="ECO:0000313" key="3">
    <source>
        <dbReference type="Proteomes" id="UP001243989"/>
    </source>
</evidence>
<comment type="caution">
    <text evidence="2">The sequence shown here is derived from an EMBL/GenBank/DDBJ whole genome shotgun (WGS) entry which is preliminary data.</text>
</comment>
<reference evidence="2" key="1">
    <citation type="submission" date="2021-06" db="EMBL/GenBank/DDBJ databases">
        <title>Comparative genomics, transcriptomics and evolutionary studies reveal genomic signatures of adaptation to plant cell wall in hemibiotrophic fungi.</title>
        <authorList>
            <consortium name="DOE Joint Genome Institute"/>
            <person name="Baroncelli R."/>
            <person name="Diaz J.F."/>
            <person name="Benocci T."/>
            <person name="Peng M."/>
            <person name="Battaglia E."/>
            <person name="Haridas S."/>
            <person name="Andreopoulos W."/>
            <person name="Labutti K."/>
            <person name="Pangilinan J."/>
            <person name="Floch G.L."/>
            <person name="Makela M.R."/>
            <person name="Henrissat B."/>
            <person name="Grigoriev I.V."/>
            <person name="Crouch J.A."/>
            <person name="De Vries R.P."/>
            <person name="Sukno S.A."/>
            <person name="Thon M.R."/>
        </authorList>
    </citation>
    <scope>NUCLEOTIDE SEQUENCE</scope>
    <source>
        <strain evidence="2">CBS 102054</strain>
    </source>
</reference>
<proteinExistence type="predicted"/>
<feature type="compositionally biased region" description="Basic and acidic residues" evidence="1">
    <location>
        <begin position="132"/>
        <end position="141"/>
    </location>
</feature>
<keyword evidence="3" id="KW-1185">Reference proteome</keyword>
<organism evidence="2 3">
    <name type="scientific">Colletotrichum phormii</name>
    <dbReference type="NCBI Taxonomy" id="359342"/>
    <lineage>
        <taxon>Eukaryota</taxon>
        <taxon>Fungi</taxon>
        <taxon>Dikarya</taxon>
        <taxon>Ascomycota</taxon>
        <taxon>Pezizomycotina</taxon>
        <taxon>Sordariomycetes</taxon>
        <taxon>Hypocreomycetidae</taxon>
        <taxon>Glomerellales</taxon>
        <taxon>Glomerellaceae</taxon>
        <taxon>Colletotrichum</taxon>
        <taxon>Colletotrichum acutatum species complex</taxon>
    </lineage>
</organism>
<accession>A0AAJ0EAB1</accession>
<evidence type="ECO:0000256" key="1">
    <source>
        <dbReference type="SAM" id="MobiDB-lite"/>
    </source>
</evidence>
<evidence type="ECO:0000313" key="2">
    <source>
        <dbReference type="EMBL" id="KAK1622502.1"/>
    </source>
</evidence>
<dbReference type="GeneID" id="85476450"/>
<dbReference type="EMBL" id="JAHMHQ010000035">
    <property type="protein sequence ID" value="KAK1622502.1"/>
    <property type="molecule type" value="Genomic_DNA"/>
</dbReference>
<dbReference type="RefSeq" id="XP_060438497.1">
    <property type="nucleotide sequence ID" value="XM_060591588.1"/>
</dbReference>
<feature type="region of interest" description="Disordered" evidence="1">
    <location>
        <begin position="119"/>
        <end position="145"/>
    </location>
</feature>
<dbReference type="AlphaFoldDB" id="A0AAJ0EAB1"/>
<protein>
    <submittedName>
        <fullName evidence="2">Uncharacterized protein</fullName>
    </submittedName>
</protein>
<sequence>MLMLHIKNAIDPNKSFRRLCVDAVKGGQAIVSALIRRRLPGLAVAAHAVDRNSTQRGAAVAVGAAPVRGRQAAVRAGDAGRDGRAILDGVGVLVKLGRALAVLRGGAVAASDQLNVLSGRRTGSSVGSGEEGNGHGDEQELHVGGNIVLKD</sequence>